<evidence type="ECO:0008006" key="3">
    <source>
        <dbReference type="Google" id="ProtNLM"/>
    </source>
</evidence>
<evidence type="ECO:0000313" key="2">
    <source>
        <dbReference type="Proteomes" id="UP001151760"/>
    </source>
</evidence>
<comment type="caution">
    <text evidence="1">The sequence shown here is derived from an EMBL/GenBank/DDBJ whole genome shotgun (WGS) entry which is preliminary data.</text>
</comment>
<dbReference type="Proteomes" id="UP001151760">
    <property type="component" value="Unassembled WGS sequence"/>
</dbReference>
<keyword evidence="2" id="KW-1185">Reference proteome</keyword>
<reference evidence="1" key="1">
    <citation type="journal article" date="2022" name="Int. J. Mol. Sci.">
        <title>Draft Genome of Tanacetum Coccineum: Genomic Comparison of Closely Related Tanacetum-Family Plants.</title>
        <authorList>
            <person name="Yamashiro T."/>
            <person name="Shiraishi A."/>
            <person name="Nakayama K."/>
            <person name="Satake H."/>
        </authorList>
    </citation>
    <scope>NUCLEOTIDE SEQUENCE</scope>
</reference>
<protein>
    <recommendedName>
        <fullName evidence="3">Reverse transcriptase domain-containing protein</fullName>
    </recommendedName>
</protein>
<name>A0ABQ5GBP2_9ASTR</name>
<dbReference type="EMBL" id="BQNB010018305">
    <property type="protein sequence ID" value="GJT72936.1"/>
    <property type="molecule type" value="Genomic_DNA"/>
</dbReference>
<accession>A0ABQ5GBP2</accession>
<evidence type="ECO:0000313" key="1">
    <source>
        <dbReference type="EMBL" id="GJT72936.1"/>
    </source>
</evidence>
<organism evidence="1 2">
    <name type="scientific">Tanacetum coccineum</name>
    <dbReference type="NCBI Taxonomy" id="301880"/>
    <lineage>
        <taxon>Eukaryota</taxon>
        <taxon>Viridiplantae</taxon>
        <taxon>Streptophyta</taxon>
        <taxon>Embryophyta</taxon>
        <taxon>Tracheophyta</taxon>
        <taxon>Spermatophyta</taxon>
        <taxon>Magnoliopsida</taxon>
        <taxon>eudicotyledons</taxon>
        <taxon>Gunneridae</taxon>
        <taxon>Pentapetalae</taxon>
        <taxon>asterids</taxon>
        <taxon>campanulids</taxon>
        <taxon>Asterales</taxon>
        <taxon>Asteraceae</taxon>
        <taxon>Asteroideae</taxon>
        <taxon>Anthemideae</taxon>
        <taxon>Anthemidinae</taxon>
        <taxon>Tanacetum</taxon>
    </lineage>
</organism>
<gene>
    <name evidence="1" type="ORF">Tco_1032222</name>
</gene>
<sequence>MTDQKPQFSTLSDQVLLFNSRLNIFSGKLKSRWSGPFTVTQVFPYGIVELSQNFRPNFKDFPDCEDSRARSFALHPQEFVPNLID</sequence>
<proteinExistence type="predicted"/>
<reference evidence="1" key="2">
    <citation type="submission" date="2022-01" db="EMBL/GenBank/DDBJ databases">
        <authorList>
            <person name="Yamashiro T."/>
            <person name="Shiraishi A."/>
            <person name="Satake H."/>
            <person name="Nakayama K."/>
        </authorList>
    </citation>
    <scope>NUCLEOTIDE SEQUENCE</scope>
</reference>